<evidence type="ECO:0000313" key="1">
    <source>
        <dbReference type="EMBL" id="UQX89480.1"/>
    </source>
</evidence>
<dbReference type="EMBL" id="CP097332">
    <property type="protein sequence ID" value="UQX89480.1"/>
    <property type="molecule type" value="Genomic_DNA"/>
</dbReference>
<accession>A0ABY4R128</accession>
<gene>
    <name evidence="1" type="ORF">M6D93_05595</name>
</gene>
<dbReference type="Pfam" id="PF19372">
    <property type="entry name" value="DUF5947"/>
    <property type="match status" value="1"/>
</dbReference>
<name>A0ABY4R128_9ACTN</name>
<dbReference type="InterPro" id="IPR045991">
    <property type="entry name" value="DUF5947"/>
</dbReference>
<evidence type="ECO:0000313" key="2">
    <source>
        <dbReference type="Proteomes" id="UP001056336"/>
    </source>
</evidence>
<proteinExistence type="predicted"/>
<reference evidence="1" key="1">
    <citation type="journal article" date="2018" name="Int. J. Syst. Evol. Microbiol.">
        <title>Jatrophihabitans telluris sp. nov., isolated from sediment soil of lava forest wetlands and the emended description of the genus Jatrophihabitans.</title>
        <authorList>
            <person name="Lee K.C."/>
            <person name="Suh M.K."/>
            <person name="Eom M.K."/>
            <person name="Kim K.K."/>
            <person name="Kim J.S."/>
            <person name="Kim D.S."/>
            <person name="Ko S.H."/>
            <person name="Shin Y.K."/>
            <person name="Lee J.S."/>
        </authorList>
    </citation>
    <scope>NUCLEOTIDE SEQUENCE</scope>
    <source>
        <strain evidence="1">N237</strain>
    </source>
</reference>
<reference evidence="1" key="2">
    <citation type="submission" date="2022-05" db="EMBL/GenBank/DDBJ databases">
        <authorList>
            <person name="Kim J.-S."/>
            <person name="Lee K."/>
            <person name="Suh M."/>
            <person name="Eom M."/>
            <person name="Kim J.-S."/>
            <person name="Kim D.-S."/>
            <person name="Ko S.-H."/>
            <person name="Shin Y."/>
            <person name="Lee J.-S."/>
        </authorList>
    </citation>
    <scope>NUCLEOTIDE SEQUENCE</scope>
    <source>
        <strain evidence="1">N237</strain>
    </source>
</reference>
<keyword evidence="2" id="KW-1185">Reference proteome</keyword>
<dbReference type="Proteomes" id="UP001056336">
    <property type="component" value="Chromosome"/>
</dbReference>
<organism evidence="1 2">
    <name type="scientific">Jatrophihabitans telluris</name>
    <dbReference type="NCBI Taxonomy" id="2038343"/>
    <lineage>
        <taxon>Bacteria</taxon>
        <taxon>Bacillati</taxon>
        <taxon>Actinomycetota</taxon>
        <taxon>Actinomycetes</taxon>
        <taxon>Jatrophihabitantales</taxon>
        <taxon>Jatrophihabitantaceae</taxon>
        <taxon>Jatrophihabitans</taxon>
    </lineage>
</organism>
<protein>
    <submittedName>
        <fullName evidence="1">DUF5947 family protein</fullName>
    </submittedName>
</protein>
<sequence>MISNGTSASPTGTPLAALRRVTRSRPPLPLGERCEMCATTITDGHPHVVNLDSRALLCTCRACYLLFTDERAHLHYRAVPDRYLSFNEFTLDTGAWDELQIPVGLAFLFRNSVQDRTIAFYPSPAGATESELPLTAWDRIVHANPGLAELRPDVEALLLRRADSPTVSCHLVPIDACYELVGRLRLLWRGFDGGQQAHEAISEFFAMVDSRSRPAPVPIAP</sequence>
<dbReference type="RefSeq" id="WP_249773376.1">
    <property type="nucleotide sequence ID" value="NZ_CP097332.1"/>
</dbReference>